<evidence type="ECO:0000256" key="5">
    <source>
        <dbReference type="ARBA" id="ARBA00023136"/>
    </source>
</evidence>
<feature type="transmembrane region" description="Helical" evidence="6">
    <location>
        <begin position="106"/>
        <end position="127"/>
    </location>
</feature>
<dbReference type="Pfam" id="PF07690">
    <property type="entry name" value="MFS_1"/>
    <property type="match status" value="1"/>
</dbReference>
<evidence type="ECO:0000259" key="7">
    <source>
        <dbReference type="PROSITE" id="PS50850"/>
    </source>
</evidence>
<dbReference type="EMBL" id="KZ301981">
    <property type="protein sequence ID" value="PFH52137.1"/>
    <property type="molecule type" value="Genomic_DNA"/>
</dbReference>
<feature type="domain" description="Major facilitator superfamily (MFS) profile" evidence="7">
    <location>
        <begin position="40"/>
        <end position="474"/>
    </location>
</feature>
<dbReference type="STRING" id="703135.A0A2A9NV33"/>
<dbReference type="SUPFAM" id="SSF103473">
    <property type="entry name" value="MFS general substrate transporter"/>
    <property type="match status" value="1"/>
</dbReference>
<feature type="transmembrane region" description="Helical" evidence="6">
    <location>
        <begin position="428"/>
        <end position="450"/>
    </location>
</feature>
<organism evidence="8 9">
    <name type="scientific">Amanita thiersii Skay4041</name>
    <dbReference type="NCBI Taxonomy" id="703135"/>
    <lineage>
        <taxon>Eukaryota</taxon>
        <taxon>Fungi</taxon>
        <taxon>Dikarya</taxon>
        <taxon>Basidiomycota</taxon>
        <taxon>Agaricomycotina</taxon>
        <taxon>Agaricomycetes</taxon>
        <taxon>Agaricomycetidae</taxon>
        <taxon>Agaricales</taxon>
        <taxon>Pluteineae</taxon>
        <taxon>Amanitaceae</taxon>
        <taxon>Amanita</taxon>
    </lineage>
</organism>
<evidence type="ECO:0000256" key="2">
    <source>
        <dbReference type="ARBA" id="ARBA00022448"/>
    </source>
</evidence>
<keyword evidence="9" id="KW-1185">Reference proteome</keyword>
<feature type="transmembrane region" description="Helical" evidence="6">
    <location>
        <begin position="395"/>
        <end position="416"/>
    </location>
</feature>
<dbReference type="Proteomes" id="UP000242287">
    <property type="component" value="Unassembled WGS sequence"/>
</dbReference>
<dbReference type="PANTHER" id="PTHR43791">
    <property type="entry name" value="PERMEASE-RELATED"/>
    <property type="match status" value="1"/>
</dbReference>
<evidence type="ECO:0000313" key="8">
    <source>
        <dbReference type="EMBL" id="PFH52137.1"/>
    </source>
</evidence>
<dbReference type="OrthoDB" id="3639251at2759"/>
<dbReference type="PANTHER" id="PTHR43791:SF3">
    <property type="entry name" value="MAJOR FACILITATOR SUPERFAMILY (MFS) PROFILE DOMAIN-CONTAINING PROTEIN"/>
    <property type="match status" value="1"/>
</dbReference>
<comment type="subcellular location">
    <subcellularLocation>
        <location evidence="1">Membrane</location>
        <topology evidence="1">Multi-pass membrane protein</topology>
    </subcellularLocation>
</comment>
<dbReference type="InterPro" id="IPR020846">
    <property type="entry name" value="MFS_dom"/>
</dbReference>
<name>A0A2A9NV33_9AGAR</name>
<reference evidence="8 9" key="1">
    <citation type="submission" date="2014-02" db="EMBL/GenBank/DDBJ databases">
        <title>Transposable element dynamics among asymbiotic and ectomycorrhizal Amanita fungi.</title>
        <authorList>
            <consortium name="DOE Joint Genome Institute"/>
            <person name="Hess J."/>
            <person name="Skrede I."/>
            <person name="Wolfe B."/>
            <person name="LaButti K."/>
            <person name="Ohm R.A."/>
            <person name="Grigoriev I.V."/>
            <person name="Pringle A."/>
        </authorList>
    </citation>
    <scope>NUCLEOTIDE SEQUENCE [LARGE SCALE GENOMIC DNA]</scope>
    <source>
        <strain evidence="8 9">SKay4041</strain>
    </source>
</reference>
<sequence length="474" mass="52462">MEIKTSQQDIQITDKDNLPIGIDEQRTVPDSVHHIHLLPLLSVVCALALVDRTNLGIARVAGMDKDLGTFLQELDVGSRFSIVSLLYFPPYILLQLPYNLCIRKFGASNFIAFSVVAWGAAQLAMGFVSSWKYLALCRVLLGAFETGFFPALIFVISTWYIRHEVQKRFAIFYLLTILAAGFSPILAYLLTLLGGKLGISAWAWIFIVEGAITIAFGIFSWRFIPDFPDRNTFLNAEQTQLVLRRVEEDRGDSIPDAITVNKVKDHLRDWKIWTFAMMYFCATAPAYVNGFFMTIILKAMGWSVRDSMLLSTPPYIVAGILNVLVSWASDVSLHRVGFIAVEAVITIIGLVLTGFTADSGWRYTGLFLSTAGSICCIAGILAYSSNNVISHSKKAVMTALVVSFGGLGGIFATSAFRQQDFPKYIPGLYATIGSQILLLCLLIITTVHFLRQNDKARNDASILLEGQPGFLYTL</sequence>
<keyword evidence="5 6" id="KW-0472">Membrane</keyword>
<accession>A0A2A9NV33</accession>
<feature type="transmembrane region" description="Helical" evidence="6">
    <location>
        <begin position="169"/>
        <end position="190"/>
    </location>
</feature>
<dbReference type="AlphaFoldDB" id="A0A2A9NV33"/>
<feature type="transmembrane region" description="Helical" evidence="6">
    <location>
        <begin position="272"/>
        <end position="296"/>
    </location>
</feature>
<evidence type="ECO:0000256" key="1">
    <source>
        <dbReference type="ARBA" id="ARBA00004141"/>
    </source>
</evidence>
<dbReference type="GO" id="GO:0016020">
    <property type="term" value="C:membrane"/>
    <property type="evidence" value="ECO:0007669"/>
    <property type="project" value="UniProtKB-SubCell"/>
</dbReference>
<dbReference type="FunFam" id="1.20.1250.20:FF:000013">
    <property type="entry name" value="MFS general substrate transporter"/>
    <property type="match status" value="1"/>
</dbReference>
<protein>
    <recommendedName>
        <fullName evidence="7">Major facilitator superfamily (MFS) profile domain-containing protein</fullName>
    </recommendedName>
</protein>
<gene>
    <name evidence="8" type="ORF">AMATHDRAFT_74429</name>
</gene>
<evidence type="ECO:0000313" key="9">
    <source>
        <dbReference type="Proteomes" id="UP000242287"/>
    </source>
</evidence>
<keyword evidence="3 6" id="KW-0812">Transmembrane</keyword>
<evidence type="ECO:0000256" key="3">
    <source>
        <dbReference type="ARBA" id="ARBA00022692"/>
    </source>
</evidence>
<dbReference type="Gene3D" id="1.20.1250.20">
    <property type="entry name" value="MFS general substrate transporter like domains"/>
    <property type="match status" value="2"/>
</dbReference>
<dbReference type="PROSITE" id="PS50850">
    <property type="entry name" value="MFS"/>
    <property type="match status" value="1"/>
</dbReference>
<feature type="transmembrane region" description="Helical" evidence="6">
    <location>
        <begin position="336"/>
        <end position="357"/>
    </location>
</feature>
<dbReference type="InterPro" id="IPR011701">
    <property type="entry name" value="MFS"/>
</dbReference>
<feature type="transmembrane region" description="Helical" evidence="6">
    <location>
        <begin position="133"/>
        <end position="157"/>
    </location>
</feature>
<keyword evidence="2" id="KW-0813">Transport</keyword>
<proteinExistence type="predicted"/>
<feature type="transmembrane region" description="Helical" evidence="6">
    <location>
        <begin position="202"/>
        <end position="224"/>
    </location>
</feature>
<feature type="transmembrane region" description="Helical" evidence="6">
    <location>
        <begin position="363"/>
        <end position="383"/>
    </location>
</feature>
<dbReference type="InterPro" id="IPR036259">
    <property type="entry name" value="MFS_trans_sf"/>
</dbReference>
<keyword evidence="4 6" id="KW-1133">Transmembrane helix</keyword>
<feature type="transmembrane region" description="Helical" evidence="6">
    <location>
        <begin position="308"/>
        <end position="329"/>
    </location>
</feature>
<evidence type="ECO:0000256" key="6">
    <source>
        <dbReference type="SAM" id="Phobius"/>
    </source>
</evidence>
<dbReference type="GO" id="GO:0022857">
    <property type="term" value="F:transmembrane transporter activity"/>
    <property type="evidence" value="ECO:0007669"/>
    <property type="project" value="InterPro"/>
</dbReference>
<evidence type="ECO:0000256" key="4">
    <source>
        <dbReference type="ARBA" id="ARBA00022989"/>
    </source>
</evidence>